<accession>A0A0E9WP73</accession>
<sequence length="66" mass="7436">MIYDFSSLPDVVVLHSMSEGTSGGRIIYSCYGFLYKGSGLFIRRFTARSLYMHSARTSDDCSCHKN</sequence>
<dbReference type="AlphaFoldDB" id="A0A0E9WP73"/>
<protein>
    <submittedName>
        <fullName evidence="1">Uncharacterized protein</fullName>
    </submittedName>
</protein>
<proteinExistence type="predicted"/>
<reference evidence="1" key="2">
    <citation type="journal article" date="2015" name="Fish Shellfish Immunol.">
        <title>Early steps in the European eel (Anguilla anguilla)-Vibrio vulnificus interaction in the gills: Role of the RtxA13 toxin.</title>
        <authorList>
            <person name="Callol A."/>
            <person name="Pajuelo D."/>
            <person name="Ebbesson L."/>
            <person name="Teles M."/>
            <person name="MacKenzie S."/>
            <person name="Amaro C."/>
        </authorList>
    </citation>
    <scope>NUCLEOTIDE SEQUENCE</scope>
</reference>
<name>A0A0E9WP73_ANGAN</name>
<dbReference type="EMBL" id="GBXM01017334">
    <property type="protein sequence ID" value="JAH91243.1"/>
    <property type="molecule type" value="Transcribed_RNA"/>
</dbReference>
<reference evidence="1" key="1">
    <citation type="submission" date="2014-11" db="EMBL/GenBank/DDBJ databases">
        <authorList>
            <person name="Amaro Gonzalez C."/>
        </authorList>
    </citation>
    <scope>NUCLEOTIDE SEQUENCE</scope>
</reference>
<evidence type="ECO:0000313" key="1">
    <source>
        <dbReference type="EMBL" id="JAH91243.1"/>
    </source>
</evidence>
<organism evidence="1">
    <name type="scientific">Anguilla anguilla</name>
    <name type="common">European freshwater eel</name>
    <name type="synonym">Muraena anguilla</name>
    <dbReference type="NCBI Taxonomy" id="7936"/>
    <lineage>
        <taxon>Eukaryota</taxon>
        <taxon>Metazoa</taxon>
        <taxon>Chordata</taxon>
        <taxon>Craniata</taxon>
        <taxon>Vertebrata</taxon>
        <taxon>Euteleostomi</taxon>
        <taxon>Actinopterygii</taxon>
        <taxon>Neopterygii</taxon>
        <taxon>Teleostei</taxon>
        <taxon>Anguilliformes</taxon>
        <taxon>Anguillidae</taxon>
        <taxon>Anguilla</taxon>
    </lineage>
</organism>